<comment type="caution">
    <text evidence="2">The sequence shown here is derived from an EMBL/GenBank/DDBJ whole genome shotgun (WGS) entry which is preliminary data.</text>
</comment>
<feature type="domain" description="MobA/VirD2-like nuclease" evidence="1">
    <location>
        <begin position="28"/>
        <end position="147"/>
    </location>
</feature>
<proteinExistence type="predicted"/>
<sequence>MIGEAIKKEGEKGSGGGADAFKPGVTYVCSKAARVALRNLASGDWRHAAEDMRLSSELNSRVQQPYYHVVLSWHELEQPTDDQMVEAADHMIRSLGLEENQIVVGTHHDTKRRHVHLVCNTVHPITGKVWSKSNDHLRIEKACREIEL</sequence>
<organism evidence="2 4">
    <name type="scientific">Marivita cryptomonadis</name>
    <dbReference type="NCBI Taxonomy" id="505252"/>
    <lineage>
        <taxon>Bacteria</taxon>
        <taxon>Pseudomonadati</taxon>
        <taxon>Pseudomonadota</taxon>
        <taxon>Alphaproteobacteria</taxon>
        <taxon>Rhodobacterales</taxon>
        <taxon>Roseobacteraceae</taxon>
        <taxon>Marivita</taxon>
    </lineage>
</organism>
<dbReference type="EMBL" id="JAFBXE010000043">
    <property type="protein sequence ID" value="MBM2415290.1"/>
    <property type="molecule type" value="Genomic_DNA"/>
</dbReference>
<protein>
    <submittedName>
        <fullName evidence="2">Relaxase/mobilization nuclease domain-containing protein</fullName>
    </submittedName>
</protein>
<feature type="non-terminal residue" evidence="2">
    <location>
        <position position="148"/>
    </location>
</feature>
<dbReference type="AlphaFoldDB" id="A0A9Q2S274"/>
<evidence type="ECO:0000313" key="5">
    <source>
        <dbReference type="Proteomes" id="UP000809440"/>
    </source>
</evidence>
<evidence type="ECO:0000313" key="3">
    <source>
        <dbReference type="EMBL" id="MBM2419967.1"/>
    </source>
</evidence>
<gene>
    <name evidence="2" type="ORF">JQX41_23565</name>
    <name evidence="3" type="ORF">JQX48_23615</name>
</gene>
<accession>A0A9Q2S274</accession>
<reference evidence="2 5" key="1">
    <citation type="submission" date="2021-01" db="EMBL/GenBank/DDBJ databases">
        <title>Diatom-associated Roseobacters Show Island Model of Population Structure.</title>
        <authorList>
            <person name="Qu L."/>
            <person name="Feng X."/>
            <person name="Chen Y."/>
            <person name="Li L."/>
            <person name="Wang X."/>
            <person name="Hu Z."/>
            <person name="Wang H."/>
            <person name="Luo H."/>
        </authorList>
    </citation>
    <scope>NUCLEOTIDE SEQUENCE</scope>
    <source>
        <strain evidence="3 5">CC28-63</strain>
        <strain evidence="2">CC28-69</strain>
    </source>
</reference>
<evidence type="ECO:0000313" key="2">
    <source>
        <dbReference type="EMBL" id="MBM2415290.1"/>
    </source>
</evidence>
<dbReference type="Proteomes" id="UP000755667">
    <property type="component" value="Unassembled WGS sequence"/>
</dbReference>
<evidence type="ECO:0000313" key="4">
    <source>
        <dbReference type="Proteomes" id="UP000755667"/>
    </source>
</evidence>
<dbReference type="EMBL" id="JAFBXF010000043">
    <property type="protein sequence ID" value="MBM2419967.1"/>
    <property type="molecule type" value="Genomic_DNA"/>
</dbReference>
<keyword evidence="5" id="KW-1185">Reference proteome</keyword>
<name>A0A9Q2S274_9RHOB</name>
<evidence type="ECO:0000259" key="1">
    <source>
        <dbReference type="Pfam" id="PF03432"/>
    </source>
</evidence>
<dbReference type="InterPro" id="IPR005094">
    <property type="entry name" value="Endonuclease_MobA/VirD2"/>
</dbReference>
<dbReference type="Pfam" id="PF03432">
    <property type="entry name" value="Relaxase"/>
    <property type="match status" value="1"/>
</dbReference>
<dbReference type="Proteomes" id="UP000809440">
    <property type="component" value="Unassembled WGS sequence"/>
</dbReference>
<dbReference type="RefSeq" id="WP_203276088.1">
    <property type="nucleotide sequence ID" value="NZ_JAFBWU010000043.1"/>
</dbReference>